<dbReference type="Pfam" id="PF07591">
    <property type="entry name" value="PT-HINT"/>
    <property type="match status" value="1"/>
</dbReference>
<evidence type="ECO:0000256" key="2">
    <source>
        <dbReference type="ARBA" id="ARBA00022966"/>
    </source>
</evidence>
<evidence type="ECO:0000259" key="4">
    <source>
        <dbReference type="SMART" id="SM00306"/>
    </source>
</evidence>
<dbReference type="Proteomes" id="UP000229317">
    <property type="component" value="Unassembled WGS sequence"/>
</dbReference>
<name>A0A2H0KTK4_9BACT</name>
<keyword evidence="1" id="KW-0732">Signal</keyword>
<reference evidence="7 8" key="1">
    <citation type="submission" date="2017-09" db="EMBL/GenBank/DDBJ databases">
        <title>Depth-based differentiation of microbial function through sediment-hosted aquifers and enrichment of novel symbionts in the deep terrestrial subsurface.</title>
        <authorList>
            <person name="Probst A.J."/>
            <person name="Ladd B."/>
            <person name="Jarett J.K."/>
            <person name="Geller-Mcgrath D.E."/>
            <person name="Sieber C.M."/>
            <person name="Emerson J.B."/>
            <person name="Anantharaman K."/>
            <person name="Thomas B.C."/>
            <person name="Malmstrom R."/>
            <person name="Stieglmeier M."/>
            <person name="Klingl A."/>
            <person name="Woyke T."/>
            <person name="Ryan C.M."/>
            <person name="Banfield J.F."/>
        </authorList>
    </citation>
    <scope>NUCLEOTIDE SEQUENCE [LARGE SCALE GENOMIC DNA]</scope>
    <source>
        <strain evidence="7">CG11_big_fil_rev_8_21_14_0_20_40_15</strain>
    </source>
</reference>
<evidence type="ECO:0000256" key="1">
    <source>
        <dbReference type="ARBA" id="ARBA00022729"/>
    </source>
</evidence>
<dbReference type="CDD" id="cd00081">
    <property type="entry name" value="Hint"/>
    <property type="match status" value="1"/>
</dbReference>
<evidence type="ECO:0000313" key="7">
    <source>
        <dbReference type="EMBL" id="PIQ75446.1"/>
    </source>
</evidence>
<dbReference type="InterPro" id="IPR011625">
    <property type="entry name" value="A2M_N_BRD"/>
</dbReference>
<dbReference type="EMBL" id="PCVO01000020">
    <property type="protein sequence ID" value="PIQ75446.1"/>
    <property type="molecule type" value="Genomic_DNA"/>
</dbReference>
<keyword evidence="3" id="KW-0472">Membrane</keyword>
<proteinExistence type="predicted"/>
<dbReference type="GO" id="GO:0004866">
    <property type="term" value="F:endopeptidase inhibitor activity"/>
    <property type="evidence" value="ECO:0007669"/>
    <property type="project" value="InterPro"/>
</dbReference>
<sequence length="1833" mass="208120">MPENINLFKPEQLEKNAAGDSGNAQNATELNQQGSLQSFLPKKNFFKKNKRILIIAGICILLAGLFFILGRNLLPQKPSSPARFVLEAVNSDSAGINPQTVFILKSSQSINEAAVKKIFKFEPPVDFTVKETSLAGQIVKKIFAAITGKSENGSVFEIKPFEHLGTDQIYRAEISDSDYADHEYSWAFQVKAKFQIIQTFPRNKGTTVPLNSGIEITFNRENLANPQDYFEISPKIDGTFEQHNGTVVFLPKQQLSEGTVYTVTVRKGIKAEGSDDELKDNFSFIFETGEKTYHYNTPSLSFSYNFQEFLPDRKPAIQYYASNLDVKNIDFNVYKFSNPDEFLSSYQQSRKWEWGWCYYYKQHFSGYSPKNEQKILTFKPIEIRSGYEKYIEIPQILEPGYYLLDTVIENRHNQMWIQVSPLSKYFSITHDKSLVWVYDFLKKETAGGLSVSYLNSNSNMELGKTNQDGVLEFATPDPLKSESKEETGPNFLKIQSSGYLPFIVELTDNWGWRQKADKGSQYWSYLSTERFVYKISDTIKFWGVAKGRQADLRQKKLKVTLSNGYYLYDYGGYNLDTEKPFVEQEVIVSSFDTIEGELSFKGLSPGYYTLTVFNDKDIVTTASINVMDYIKPAYQITVMPSRDSVFAGENVSFHVKAEFFDGTPASGLKLEYSAYWRKHISGEIVLNQNGEADVYYTPEYYEYEQSYYPSSLSMNFVPALSEEGEISGQATVQVFGPHLYLQASRESLSDEKHKFTAKLNKIDLSENKGDKEIYRDFIGEPKSDYQLSARLTKITYKPVETGQYYDPIDKVVRKNYRYDRQETTIKELNGRTDTKGEWAFEENIPNPDDGYYMLEFFGKDEYGRSIKADVYVSHYTTPGNYYYEVSGIQLDAEKNEYSIGDNIKMKLEPNRGTELSSEKILYYRFQNSIDKVVVIKSMNFEENFEQNFSPSVNYKAVALGKYGFYESNTFSAVVKQEDMQLSINIEPDKAGYRPGENINVNFLVQDKDKKPVSSELNIAAVDEAVFHVSPYDWRSDILETLYSNIYVEPISNFSHYASPSATPRAEGGGCFAPGTEILLADGSSKPIEKIKVGDQIASFENESNYIKKTAIVQGISSHLVSGYLIINGQLKVTAEHKIFLNNAWEYAGKAKIGDILIDSQGNKEKIFSITAENIFGPVYNIVVGKYHTYFADGIYVHNQEKGGGETRSDFVDVALFKTVQTDGNGSARISFKAPDNITSWRLTAMAFSTASMKAGQAQEMIKTSLPFFVDATLSDYYLSSDNPYVRLRVFGTDYAAGSKTEFSVKSETLGIDRKEISSESTVFIQLGSLTEGEHEITIGAKQGNHEDTLVRKIKVVKNYFRIGQSIAYELSSDISSIDGNKDSFTKLIFMDAARGRFFNALSSNSFNWGIRADQETAKYFSQKLLTQYFSYEESQDSLDIGSYQTEDGGIAVFPYSDDDLEFSAKIADLAPEFIYQDKLKNYFETSLSDKKTDIHRIAKALYGLAGLQQPVLVKINSIKKNNDLNLEDKIYVALALAKLGDKEEARSIYENDIRPKLRFQGPDAWFFEEQDQTKMVKMTAAVGMLVSHVGIESDIGPLWNYISKHFPVWDLDSLEETIIAKNELARPGVEKPKFSFSTNSRNDSITLEKGRVFKLELSYDELKTIKFSSIEGKITMFSFYERSKDPAELTKNSELSISRKYLVNNQPVQSFSEGDVVLVRLDPNIVNTAIDGSYQIIDYLPSGLKPITRIYERGIRESTICDSIWYPQKIVGNAVYFQIYKGFDNSIMCANRTLNYYARVVTKGTYRANPVMIQSMKDLNSLNVSGEDRLEVR</sequence>
<keyword evidence="3" id="KW-0812">Transmembrane</keyword>
<feature type="domain" description="Hint" evidence="4">
    <location>
        <begin position="1068"/>
        <end position="1160"/>
    </location>
</feature>
<evidence type="ECO:0000256" key="3">
    <source>
        <dbReference type="SAM" id="Phobius"/>
    </source>
</evidence>
<dbReference type="InterPro" id="IPR036844">
    <property type="entry name" value="Hint_dom_sf"/>
</dbReference>
<feature type="domain" description="Alpha-2-macroglobulin bait region" evidence="5">
    <location>
        <begin position="888"/>
        <end position="1028"/>
    </location>
</feature>
<keyword evidence="2" id="KW-0882">Thioester bond</keyword>
<dbReference type="InterPro" id="IPR001599">
    <property type="entry name" value="Macroglobln_a2"/>
</dbReference>
<feature type="domain" description="Alpha-2-macroglobulin" evidence="6">
    <location>
        <begin position="1213"/>
        <end position="1304"/>
    </location>
</feature>
<dbReference type="InterPro" id="IPR006141">
    <property type="entry name" value="Intein_N"/>
</dbReference>
<evidence type="ECO:0000313" key="8">
    <source>
        <dbReference type="Proteomes" id="UP000229317"/>
    </source>
</evidence>
<dbReference type="PROSITE" id="PS50817">
    <property type="entry name" value="INTEIN_N_TER"/>
    <property type="match status" value="1"/>
</dbReference>
<dbReference type="PROSITE" id="PS50818">
    <property type="entry name" value="INTEIN_C_TER"/>
    <property type="match status" value="1"/>
</dbReference>
<dbReference type="Gene3D" id="2.60.40.3710">
    <property type="match status" value="1"/>
</dbReference>
<dbReference type="PANTHER" id="PTHR11412:SF136">
    <property type="entry name" value="CD109 ANTIGEN"/>
    <property type="match status" value="1"/>
</dbReference>
<gene>
    <name evidence="7" type="ORF">COV84_01265</name>
</gene>
<feature type="transmembrane region" description="Helical" evidence="3">
    <location>
        <begin position="52"/>
        <end position="74"/>
    </location>
</feature>
<dbReference type="InterPro" id="IPR030934">
    <property type="entry name" value="Intein_C"/>
</dbReference>
<dbReference type="Gene3D" id="2.20.130.20">
    <property type="match status" value="1"/>
</dbReference>
<dbReference type="InterPro" id="IPR050473">
    <property type="entry name" value="A2M/Complement_sys"/>
</dbReference>
<dbReference type="PANTHER" id="PTHR11412">
    <property type="entry name" value="MACROGLOBULIN / COMPLEMENT"/>
    <property type="match status" value="1"/>
</dbReference>
<evidence type="ECO:0000259" key="5">
    <source>
        <dbReference type="SMART" id="SM01359"/>
    </source>
</evidence>
<comment type="caution">
    <text evidence="7">The sequence shown here is derived from an EMBL/GenBank/DDBJ whole genome shotgun (WGS) entry which is preliminary data.</text>
</comment>
<dbReference type="SMART" id="SM00306">
    <property type="entry name" value="HintN"/>
    <property type="match status" value="1"/>
</dbReference>
<dbReference type="InterPro" id="IPR032812">
    <property type="entry name" value="SbsA_Ig"/>
</dbReference>
<dbReference type="SMART" id="SM01360">
    <property type="entry name" value="A2M"/>
    <property type="match status" value="1"/>
</dbReference>
<organism evidence="7 8">
    <name type="scientific">Candidatus Portnoybacteria bacterium CG11_big_fil_rev_8_21_14_0_20_40_15</name>
    <dbReference type="NCBI Taxonomy" id="1974817"/>
    <lineage>
        <taxon>Bacteria</taxon>
        <taxon>Candidatus Portnoyibacteriota</taxon>
    </lineage>
</organism>
<dbReference type="SMART" id="SM01359">
    <property type="entry name" value="A2M_N_2"/>
    <property type="match status" value="1"/>
</dbReference>
<dbReference type="NCBIfam" id="TIGR01443">
    <property type="entry name" value="intein_Cterm"/>
    <property type="match status" value="1"/>
</dbReference>
<dbReference type="Gene3D" id="2.170.16.10">
    <property type="entry name" value="Hedgehog/Intein (Hint) domain"/>
    <property type="match status" value="1"/>
</dbReference>
<dbReference type="InterPro" id="IPR003587">
    <property type="entry name" value="Hint_dom_N"/>
</dbReference>
<dbReference type="Pfam" id="PF07703">
    <property type="entry name" value="A2M_BRD"/>
    <property type="match status" value="1"/>
</dbReference>
<dbReference type="SUPFAM" id="SSF51294">
    <property type="entry name" value="Hedgehog/intein (Hint) domain"/>
    <property type="match status" value="1"/>
</dbReference>
<accession>A0A2H0KTK4</accession>
<keyword evidence="3" id="KW-1133">Transmembrane helix</keyword>
<dbReference type="Pfam" id="PF13205">
    <property type="entry name" value="Big_5"/>
    <property type="match status" value="1"/>
</dbReference>
<dbReference type="GO" id="GO:0016539">
    <property type="term" value="P:intein-mediated protein splicing"/>
    <property type="evidence" value="ECO:0007669"/>
    <property type="project" value="InterPro"/>
</dbReference>
<evidence type="ECO:0000259" key="6">
    <source>
        <dbReference type="SMART" id="SM01360"/>
    </source>
</evidence>
<protein>
    <submittedName>
        <fullName evidence="7">Uncharacterized protein</fullName>
    </submittedName>
</protein>
<dbReference type="Pfam" id="PF00207">
    <property type="entry name" value="A2M"/>
    <property type="match status" value="1"/>
</dbReference>